<evidence type="ECO:0000313" key="14">
    <source>
        <dbReference type="EMBL" id="QWZ46326.1"/>
    </source>
</evidence>
<geneLocation type="mitochondrion" evidence="14"/>
<evidence type="ECO:0000256" key="5">
    <source>
        <dbReference type="ARBA" id="ARBA00022547"/>
    </source>
</evidence>
<protein>
    <recommendedName>
        <fullName evidence="12">ATP synthase complex subunit 8</fullName>
    </recommendedName>
</protein>
<dbReference type="InterPro" id="IPR001421">
    <property type="entry name" value="ATP8_metazoa"/>
</dbReference>
<evidence type="ECO:0000256" key="7">
    <source>
        <dbReference type="ARBA" id="ARBA00022781"/>
    </source>
</evidence>
<evidence type="ECO:0000256" key="6">
    <source>
        <dbReference type="ARBA" id="ARBA00022692"/>
    </source>
</evidence>
<comment type="subunit">
    <text evidence="3">F-type ATPases have 2 components, CF(1) - the catalytic core - and CF(0) - the membrane proton channel.</text>
</comment>
<gene>
    <name evidence="14" type="primary">atp8</name>
</gene>
<sequence length="52" mass="6565">MPQMAPLNWLSLFMLFIMIFLTFNMINYYSFIYNQMTLKTKKYKKIKTNWKW</sequence>
<evidence type="ECO:0000256" key="2">
    <source>
        <dbReference type="ARBA" id="ARBA00008892"/>
    </source>
</evidence>
<name>A0A8F3FKY6_9CUCU</name>
<keyword evidence="4 12" id="KW-0813">Transport</keyword>
<evidence type="ECO:0000256" key="4">
    <source>
        <dbReference type="ARBA" id="ARBA00022448"/>
    </source>
</evidence>
<dbReference type="GO" id="GO:0015986">
    <property type="term" value="P:proton motive force-driven ATP synthesis"/>
    <property type="evidence" value="ECO:0007669"/>
    <property type="project" value="InterPro"/>
</dbReference>
<dbReference type="GO" id="GO:0015078">
    <property type="term" value="F:proton transmembrane transporter activity"/>
    <property type="evidence" value="ECO:0007669"/>
    <property type="project" value="InterPro"/>
</dbReference>
<dbReference type="EMBL" id="MZ342778">
    <property type="protein sequence ID" value="QWZ46326.1"/>
    <property type="molecule type" value="Genomic_DNA"/>
</dbReference>
<organism evidence="14">
    <name type="scientific">Machla sappho</name>
    <dbReference type="NCBI Taxonomy" id="2841781"/>
    <lineage>
        <taxon>Eukaryota</taxon>
        <taxon>Metazoa</taxon>
        <taxon>Ecdysozoa</taxon>
        <taxon>Arthropoda</taxon>
        <taxon>Hexapoda</taxon>
        <taxon>Insecta</taxon>
        <taxon>Pterygota</taxon>
        <taxon>Neoptera</taxon>
        <taxon>Endopterygota</taxon>
        <taxon>Coleoptera</taxon>
        <taxon>Polyphaga</taxon>
        <taxon>Cucujiformia</taxon>
        <taxon>Tenebrionidae</taxon>
        <taxon>Pimeliinae</taxon>
        <taxon>Machla</taxon>
    </lineage>
</organism>
<evidence type="ECO:0000256" key="1">
    <source>
        <dbReference type="ARBA" id="ARBA00004304"/>
    </source>
</evidence>
<keyword evidence="9 12" id="KW-0406">Ion transport</keyword>
<keyword evidence="5 12" id="KW-0138">CF(0)</keyword>
<keyword evidence="7 12" id="KW-0375">Hydrogen ion transport</keyword>
<dbReference type="AlphaFoldDB" id="A0A8F3FKY6"/>
<reference evidence="14" key="1">
    <citation type="journal article" date="2021" name="Sci. Rep.">
        <title>Recovery and analysis of ancient beetle DNA from subfossil packrat middens using high-throughput sequencing.</title>
        <authorList>
            <person name="Smith A.D."/>
            <person name="Kaminski M.J."/>
            <person name="Kanda K."/>
            <person name="Sweet A.D."/>
            <person name="Betancourt J.L."/>
            <person name="Holmgren C.A."/>
            <person name="Hempel E."/>
            <person name="Alberti F."/>
            <person name="Hofreiter M."/>
        </authorList>
    </citation>
    <scope>NUCLEOTIDE SEQUENCE</scope>
</reference>
<keyword evidence="8 13" id="KW-1133">Transmembrane helix</keyword>
<keyword evidence="6 12" id="KW-0812">Transmembrane</keyword>
<evidence type="ECO:0000256" key="11">
    <source>
        <dbReference type="ARBA" id="ARBA00023136"/>
    </source>
</evidence>
<evidence type="ECO:0000256" key="3">
    <source>
        <dbReference type="ARBA" id="ARBA00011291"/>
    </source>
</evidence>
<feature type="transmembrane region" description="Helical" evidence="13">
    <location>
        <begin position="12"/>
        <end position="32"/>
    </location>
</feature>
<evidence type="ECO:0000256" key="12">
    <source>
        <dbReference type="RuleBase" id="RU003661"/>
    </source>
</evidence>
<proteinExistence type="inferred from homology"/>
<dbReference type="GO" id="GO:0031966">
    <property type="term" value="C:mitochondrial membrane"/>
    <property type="evidence" value="ECO:0007669"/>
    <property type="project" value="UniProtKB-SubCell"/>
</dbReference>
<evidence type="ECO:0000256" key="13">
    <source>
        <dbReference type="SAM" id="Phobius"/>
    </source>
</evidence>
<dbReference type="Pfam" id="PF00895">
    <property type="entry name" value="ATP-synt_8"/>
    <property type="match status" value="1"/>
</dbReference>
<dbReference type="GO" id="GO:0045259">
    <property type="term" value="C:proton-transporting ATP synthase complex"/>
    <property type="evidence" value="ECO:0007669"/>
    <property type="project" value="UniProtKB-KW"/>
</dbReference>
<evidence type="ECO:0000256" key="8">
    <source>
        <dbReference type="ARBA" id="ARBA00022989"/>
    </source>
</evidence>
<comment type="similarity">
    <text evidence="2 12">Belongs to the ATPase protein 8 family.</text>
</comment>
<evidence type="ECO:0000256" key="10">
    <source>
        <dbReference type="ARBA" id="ARBA00023128"/>
    </source>
</evidence>
<accession>A0A8F3FKY6</accession>
<evidence type="ECO:0000256" key="9">
    <source>
        <dbReference type="ARBA" id="ARBA00023065"/>
    </source>
</evidence>
<keyword evidence="11 13" id="KW-0472">Membrane</keyword>
<keyword evidence="10 12" id="KW-0496">Mitochondrion</keyword>
<comment type="subcellular location">
    <subcellularLocation>
        <location evidence="1 12">Mitochondrion membrane</location>
        <topology evidence="1 12">Single-pass membrane protein</topology>
    </subcellularLocation>
</comment>